<dbReference type="InterPro" id="IPR039426">
    <property type="entry name" value="TonB-dep_rcpt-like"/>
</dbReference>
<evidence type="ECO:0000256" key="2">
    <source>
        <dbReference type="ARBA" id="ARBA00009810"/>
    </source>
</evidence>
<dbReference type="InterPro" id="IPR037066">
    <property type="entry name" value="Plug_dom_sf"/>
</dbReference>
<evidence type="ECO:0000256" key="10">
    <source>
        <dbReference type="ARBA" id="ARBA00023077"/>
    </source>
</evidence>
<dbReference type="Pfam" id="PF00593">
    <property type="entry name" value="TonB_dep_Rec_b-barrel"/>
    <property type="match status" value="1"/>
</dbReference>
<dbReference type="InterPro" id="IPR010917">
    <property type="entry name" value="TonB_rcpt_CS"/>
</dbReference>
<dbReference type="InterPro" id="IPR010916">
    <property type="entry name" value="TonB_box_CS"/>
</dbReference>
<dbReference type="Gene3D" id="2.170.130.10">
    <property type="entry name" value="TonB-dependent receptor, plug domain"/>
    <property type="match status" value="1"/>
</dbReference>
<dbReference type="FunFam" id="2.170.130.10:FF:000005">
    <property type="entry name" value="Ferrienterobactin outer membrane receptor"/>
    <property type="match status" value="1"/>
</dbReference>
<feature type="short sequence motif" description="TonB box" evidence="15">
    <location>
        <begin position="91"/>
        <end position="97"/>
    </location>
</feature>
<dbReference type="Proteomes" id="UP000019586">
    <property type="component" value="Chromosome"/>
</dbReference>
<dbReference type="InterPro" id="IPR058134">
    <property type="entry name" value="PirA/FepA/PfeA"/>
</dbReference>
<evidence type="ECO:0000256" key="13">
    <source>
        <dbReference type="ARBA" id="ARBA00023237"/>
    </source>
</evidence>
<keyword evidence="6 14" id="KW-0812">Transmembrane</keyword>
<feature type="region of interest" description="Disordered" evidence="18">
    <location>
        <begin position="132"/>
        <end position="153"/>
    </location>
</feature>
<keyword evidence="7" id="KW-0732">Signal</keyword>
<accession>W8VHQ4</accession>
<feature type="domain" description="TonB-dependent receptor-like beta-barrel" evidence="19">
    <location>
        <begin position="335"/>
        <end position="749"/>
    </location>
</feature>
<evidence type="ECO:0000313" key="22">
    <source>
        <dbReference type="Proteomes" id="UP000019586"/>
    </source>
</evidence>
<keyword evidence="9" id="KW-0406">Ion transport</keyword>
<dbReference type="PATRIC" id="fig|1420013.3.peg.3786"/>
<dbReference type="GO" id="GO:0044718">
    <property type="term" value="P:siderophore transmembrane transport"/>
    <property type="evidence" value="ECO:0007669"/>
    <property type="project" value="TreeGrafter"/>
</dbReference>
<feature type="short sequence motif" description="TonB C-terminal box" evidence="16">
    <location>
        <begin position="776"/>
        <end position="793"/>
    </location>
</feature>
<dbReference type="GO" id="GO:0009279">
    <property type="term" value="C:cell outer membrane"/>
    <property type="evidence" value="ECO:0007669"/>
    <property type="project" value="UniProtKB-SubCell"/>
</dbReference>
<dbReference type="PROSITE" id="PS52016">
    <property type="entry name" value="TONB_DEPENDENT_REC_3"/>
    <property type="match status" value="1"/>
</dbReference>
<dbReference type="EMBL" id="CP006918">
    <property type="protein sequence ID" value="AHM80806.1"/>
    <property type="molecule type" value="Genomic_DNA"/>
</dbReference>
<dbReference type="PANTHER" id="PTHR30069">
    <property type="entry name" value="TONB-DEPENDENT OUTER MEMBRANE RECEPTOR"/>
    <property type="match status" value="1"/>
</dbReference>
<dbReference type="InterPro" id="IPR000531">
    <property type="entry name" value="Beta-barrel_TonB"/>
</dbReference>
<dbReference type="NCBIfam" id="NF010051">
    <property type="entry name" value="PRK13528.1"/>
    <property type="match status" value="1"/>
</dbReference>
<sequence length="793" mass="87780">MGSASFIRTCQIGLIQPATECLCPLLATFMPPPLPVGRGVWGTWRQKAGITMNNRIKSLALLVNLGIYGVAFPLSAAETATDDKNSAAEETMVVTAAEQNLQAPGVSTITADEIRKRPPARDVSEIIRTMPGVNLTGNSTSGQRGNNRQIDIRGMGPENTLILIDGKPVTSRNSVRLGWRGERDTRGDTSWVPPEMIERIEVIRGPAAARYGNGAAGGVVNIITKKTGDEWHGSWNTYMNAPEHKDEGSTKRTNFSLSGPLGGDFSFRLFGNLDKTQADAWDINQGHQSERTGIYADTLPAGREGVKNKNIDGLVRWEFAPMQSLEFEAGYSRQGNLYAGDTQNTNTNDLVKENYGKETNRLYRNTYSVTWNGARDNGVTTSNWAQYERTRNSRKGEGLAGGTEGIFNSNQFSDIDLSDVMLHSEVSIPFDYLVNQNLTLGSEWNQQRMKDNASNTQALSGGEIPGYDSTGRSPYSQAEIFSLFAENNMELTDTTMLTPALRFDHHSIVGNNWSPSLNLSQGLWDDFTLKMGIARAYKAPSLYQTNPNYILYSKGQGCYASKDGCYLQGNDDLKAETSINKEIGLEFKRDGWLAGVTWFRNDYRNKIEAGYAPVYQNNKGTDLYQWENVPKAVVEGLEGTLNVPVSETVNWTNNITYMLQSKNKKTGDRLSIIPEYTLNSTLSWQVRDDVSLQSTFTWYGKQEPKKYNYKGQPVTGSEKNEVSPYSILGLSATWDVTKYVSLTGGVDNVFDKRHWRAGNAQTTGGATGTMYGAGAETYNESGRTWYLSVNTHF</sequence>
<evidence type="ECO:0000256" key="11">
    <source>
        <dbReference type="ARBA" id="ARBA00023136"/>
    </source>
</evidence>
<keyword evidence="3 14" id="KW-0813">Transport</keyword>
<evidence type="ECO:0000256" key="4">
    <source>
        <dbReference type="ARBA" id="ARBA00022452"/>
    </source>
</evidence>
<dbReference type="Pfam" id="PF07715">
    <property type="entry name" value="Plug"/>
    <property type="match status" value="1"/>
</dbReference>
<dbReference type="GO" id="GO:0015344">
    <property type="term" value="F:siderophore uptake transmembrane transporter activity"/>
    <property type="evidence" value="ECO:0007669"/>
    <property type="project" value="TreeGrafter"/>
</dbReference>
<keyword evidence="13 14" id="KW-0998">Cell outer membrane</keyword>
<protein>
    <submittedName>
        <fullName evidence="21">Ferrienterobactin receptor</fullName>
    </submittedName>
</protein>
<dbReference type="Gene3D" id="2.40.170.20">
    <property type="entry name" value="TonB-dependent receptor, beta-barrel domain"/>
    <property type="match status" value="1"/>
</dbReference>
<evidence type="ECO:0000256" key="1">
    <source>
        <dbReference type="ARBA" id="ARBA00004571"/>
    </source>
</evidence>
<dbReference type="KEGG" id="kps:KPNJ2_04026"/>
<evidence type="ECO:0000313" key="21">
    <source>
        <dbReference type="EMBL" id="AHM80806.1"/>
    </source>
</evidence>
<evidence type="ECO:0000256" key="3">
    <source>
        <dbReference type="ARBA" id="ARBA00022448"/>
    </source>
</evidence>
<keyword evidence="5" id="KW-0410">Iron transport</keyword>
<keyword evidence="10 15" id="KW-0798">TonB box</keyword>
<keyword evidence="11 14" id="KW-0472">Membrane</keyword>
<dbReference type="GO" id="GO:0038023">
    <property type="term" value="F:signaling receptor activity"/>
    <property type="evidence" value="ECO:0007669"/>
    <property type="project" value="InterPro"/>
</dbReference>
<proteinExistence type="inferred from homology"/>
<evidence type="ECO:0000256" key="6">
    <source>
        <dbReference type="ARBA" id="ARBA00022692"/>
    </source>
</evidence>
<dbReference type="PANTHER" id="PTHR30069:SF51">
    <property type="entry name" value="FERRIENTEROBACTIN RECEPTOR"/>
    <property type="match status" value="1"/>
</dbReference>
<dbReference type="PROSITE" id="PS01156">
    <property type="entry name" value="TONB_DEPENDENT_REC_2"/>
    <property type="match status" value="1"/>
</dbReference>
<dbReference type="CDD" id="cd01347">
    <property type="entry name" value="ligand_gated_channel"/>
    <property type="match status" value="1"/>
</dbReference>
<evidence type="ECO:0000256" key="9">
    <source>
        <dbReference type="ARBA" id="ARBA00023065"/>
    </source>
</evidence>
<evidence type="ECO:0000259" key="19">
    <source>
        <dbReference type="Pfam" id="PF00593"/>
    </source>
</evidence>
<dbReference type="GO" id="GO:0042931">
    <property type="term" value="F:enterobactin transmembrane transporter activity"/>
    <property type="evidence" value="ECO:0007669"/>
    <property type="project" value="TreeGrafter"/>
</dbReference>
<evidence type="ECO:0000259" key="20">
    <source>
        <dbReference type="Pfam" id="PF07715"/>
    </source>
</evidence>
<dbReference type="SUPFAM" id="SSF56935">
    <property type="entry name" value="Porins"/>
    <property type="match status" value="1"/>
</dbReference>
<evidence type="ECO:0000256" key="15">
    <source>
        <dbReference type="PROSITE-ProRule" id="PRU10143"/>
    </source>
</evidence>
<dbReference type="AlphaFoldDB" id="W8VHQ4"/>
<keyword evidence="12 21" id="KW-0675">Receptor</keyword>
<dbReference type="PROSITE" id="PS00430">
    <property type="entry name" value="TONB_DEPENDENT_REC_1"/>
    <property type="match status" value="1"/>
</dbReference>
<dbReference type="InterPro" id="IPR036942">
    <property type="entry name" value="Beta-barrel_TonB_sf"/>
</dbReference>
<evidence type="ECO:0000256" key="14">
    <source>
        <dbReference type="PROSITE-ProRule" id="PRU01360"/>
    </source>
</evidence>
<evidence type="ECO:0000256" key="8">
    <source>
        <dbReference type="ARBA" id="ARBA00023004"/>
    </source>
</evidence>
<evidence type="ECO:0000256" key="17">
    <source>
        <dbReference type="RuleBase" id="RU003357"/>
    </source>
</evidence>
<dbReference type="NCBIfam" id="TIGR01783">
    <property type="entry name" value="TonB-siderophor"/>
    <property type="match status" value="1"/>
</dbReference>
<feature type="compositionally biased region" description="Polar residues" evidence="18">
    <location>
        <begin position="135"/>
        <end position="149"/>
    </location>
</feature>
<evidence type="ECO:0000256" key="7">
    <source>
        <dbReference type="ARBA" id="ARBA00022729"/>
    </source>
</evidence>
<evidence type="ECO:0000256" key="16">
    <source>
        <dbReference type="PROSITE-ProRule" id="PRU10144"/>
    </source>
</evidence>
<evidence type="ECO:0000256" key="5">
    <source>
        <dbReference type="ARBA" id="ARBA00022496"/>
    </source>
</evidence>
<reference evidence="21 22" key="1">
    <citation type="journal article" date="2014" name="Proc. Natl. Acad. Sci. U.S.A.">
        <title>Molecular dissection of the evolution of carbapenem-resistant multilocus sequence type 258 Klebsiella pneumoniae.</title>
        <authorList>
            <person name="Deleo F.R."/>
            <person name="Chen L."/>
            <person name="Porcella S.F."/>
            <person name="Martens C.A."/>
            <person name="Kobayashi S.D."/>
            <person name="Porter A.R."/>
            <person name="Chavda K.D."/>
            <person name="Jacobs M.R."/>
            <person name="Mathema B."/>
            <person name="Olsen R.J."/>
            <person name="Bonomo R.A."/>
            <person name="Musser J.M."/>
            <person name="Kreiswirth B.N."/>
        </authorList>
    </citation>
    <scope>NUCLEOTIDE SEQUENCE [LARGE SCALE GENOMIC DNA]</scope>
    <source>
        <strain evidence="21">30684/NJST258_2</strain>
    </source>
</reference>
<keyword evidence="8" id="KW-0408">Iron</keyword>
<dbReference type="InterPro" id="IPR012910">
    <property type="entry name" value="Plug_dom"/>
</dbReference>
<feature type="domain" description="TonB-dependent receptor plug" evidence="20">
    <location>
        <begin position="105"/>
        <end position="219"/>
    </location>
</feature>
<dbReference type="FunFam" id="2.40.170.20:FF:000002">
    <property type="entry name" value="Colicin I TonB-dependent receptor"/>
    <property type="match status" value="1"/>
</dbReference>
<dbReference type="GO" id="GO:0042912">
    <property type="term" value="F:colicin transmembrane transporter activity"/>
    <property type="evidence" value="ECO:0007669"/>
    <property type="project" value="UniProtKB-ARBA"/>
</dbReference>
<evidence type="ECO:0000256" key="12">
    <source>
        <dbReference type="ARBA" id="ARBA00023170"/>
    </source>
</evidence>
<comment type="subcellular location">
    <subcellularLocation>
        <location evidence="1 14">Cell outer membrane</location>
        <topology evidence="1 14">Multi-pass membrane protein</topology>
    </subcellularLocation>
</comment>
<evidence type="ECO:0000256" key="18">
    <source>
        <dbReference type="SAM" id="MobiDB-lite"/>
    </source>
</evidence>
<name>W8VHQ4_KLEPN</name>
<organism evidence="21 22">
    <name type="scientific">Klebsiella pneumoniae 30684/NJST258_2</name>
    <dbReference type="NCBI Taxonomy" id="1420013"/>
    <lineage>
        <taxon>Bacteria</taxon>
        <taxon>Pseudomonadati</taxon>
        <taxon>Pseudomonadota</taxon>
        <taxon>Gammaproteobacteria</taxon>
        <taxon>Enterobacterales</taxon>
        <taxon>Enterobacteriaceae</taxon>
        <taxon>Klebsiella/Raoultella group</taxon>
        <taxon>Klebsiella</taxon>
        <taxon>Klebsiella pneumoniae complex</taxon>
    </lineage>
</organism>
<gene>
    <name evidence="21" type="ORF">KPNJ2_04026</name>
</gene>
<dbReference type="InterPro" id="IPR010105">
    <property type="entry name" value="TonB_sidphr_rcpt"/>
</dbReference>
<keyword evidence="4 14" id="KW-1134">Transmembrane beta strand</keyword>
<dbReference type="NCBIfam" id="NF010048">
    <property type="entry name" value="PRK13524.1"/>
    <property type="match status" value="1"/>
</dbReference>
<comment type="similarity">
    <text evidence="2 14 17">Belongs to the TonB-dependent receptor family.</text>
</comment>
<dbReference type="HOGENOM" id="CLU_008287_18_2_6"/>